<dbReference type="RefSeq" id="WP_141198664.1">
    <property type="nucleotide sequence ID" value="NZ_CP041186.1"/>
</dbReference>
<dbReference type="Proteomes" id="UP000315995">
    <property type="component" value="Chromosome"/>
</dbReference>
<accession>A0A4Y6PV38</accession>
<gene>
    <name evidence="1" type="ORF">FIV42_16020</name>
</gene>
<reference evidence="1 2" key="1">
    <citation type="submission" date="2019-06" db="EMBL/GenBank/DDBJ databases">
        <title>Persicimonas caeni gen. nov., sp. nov., a predatory bacterium isolated from solar saltern.</title>
        <authorList>
            <person name="Wang S."/>
        </authorList>
    </citation>
    <scope>NUCLEOTIDE SEQUENCE [LARGE SCALE GENOMIC DNA]</scope>
    <source>
        <strain evidence="1 2">YN101</strain>
    </source>
</reference>
<protein>
    <submittedName>
        <fullName evidence="1">Uncharacterized protein</fullName>
    </submittedName>
</protein>
<dbReference type="EMBL" id="CP041186">
    <property type="protein sequence ID" value="QDG52192.1"/>
    <property type="molecule type" value="Genomic_DNA"/>
</dbReference>
<accession>A0A5B8Y6T0</accession>
<evidence type="ECO:0000313" key="2">
    <source>
        <dbReference type="Proteomes" id="UP000315995"/>
    </source>
</evidence>
<name>A0A4Y6PV38_PERCE</name>
<dbReference type="AlphaFoldDB" id="A0A4Y6PV38"/>
<evidence type="ECO:0000313" key="1">
    <source>
        <dbReference type="EMBL" id="QDG52192.1"/>
    </source>
</evidence>
<proteinExistence type="predicted"/>
<sequence length="59" mass="6859">MKRLTRDKWLDKVVTDKSLADTDVTALIQLYPYLDASKTYEFRPKQLPPGQKAHARSPR</sequence>
<organism evidence="1 2">
    <name type="scientific">Persicimonas caeni</name>
    <dbReference type="NCBI Taxonomy" id="2292766"/>
    <lineage>
        <taxon>Bacteria</taxon>
        <taxon>Deltaproteobacteria</taxon>
        <taxon>Bradymonadales</taxon>
        <taxon>Bradymonadaceae</taxon>
        <taxon>Persicimonas</taxon>
    </lineage>
</organism>
<keyword evidence="2" id="KW-1185">Reference proteome</keyword>